<reference evidence="2 3" key="1">
    <citation type="submission" date="2023-09" db="EMBL/GenBank/DDBJ databases">
        <title>Buttiauxella selenatireducens sp. nov., isolated from the rhizosphere of Cardamine hupingshanesis.</title>
        <authorList>
            <person name="Zhang S."/>
            <person name="Xu Z."/>
            <person name="Wang H."/>
            <person name="Guo Y."/>
        </authorList>
    </citation>
    <scope>NUCLEOTIDE SEQUENCE [LARGE SCALE GENOMIC DNA]</scope>
    <source>
        <strain evidence="2 3">R73</strain>
    </source>
</reference>
<keyword evidence="1" id="KW-1133">Transmembrane helix</keyword>
<evidence type="ECO:0000313" key="2">
    <source>
        <dbReference type="EMBL" id="WMY76062.1"/>
    </source>
</evidence>
<accession>A0ABY9SF56</accession>
<gene>
    <name evidence="2" type="ORF">RHD99_09050</name>
</gene>
<dbReference type="EMBL" id="CP133838">
    <property type="protein sequence ID" value="WMY76062.1"/>
    <property type="molecule type" value="Genomic_DNA"/>
</dbReference>
<name>A0ABY9SF56_9ENTR</name>
<proteinExistence type="predicted"/>
<keyword evidence="3" id="KW-1185">Reference proteome</keyword>
<keyword evidence="1" id="KW-0812">Transmembrane</keyword>
<evidence type="ECO:0000256" key="1">
    <source>
        <dbReference type="SAM" id="Phobius"/>
    </source>
</evidence>
<sequence length="47" mass="5183">MREEKLYTGMMLSLLYPVAIATDVVLSPLYLLGGIAVLSLYGIILMH</sequence>
<protein>
    <submittedName>
        <fullName evidence="2">Uncharacterized protein</fullName>
    </submittedName>
</protein>
<dbReference type="RefSeq" id="WP_309878491.1">
    <property type="nucleotide sequence ID" value="NZ_CP133838.1"/>
</dbReference>
<feature type="transmembrane region" description="Helical" evidence="1">
    <location>
        <begin position="12"/>
        <end position="44"/>
    </location>
</feature>
<evidence type="ECO:0000313" key="3">
    <source>
        <dbReference type="Proteomes" id="UP001246690"/>
    </source>
</evidence>
<keyword evidence="1" id="KW-0472">Membrane</keyword>
<organism evidence="2 3">
    <name type="scientific">Buttiauxella selenatireducens</name>
    <dbReference type="NCBI Taxonomy" id="3073902"/>
    <lineage>
        <taxon>Bacteria</taxon>
        <taxon>Pseudomonadati</taxon>
        <taxon>Pseudomonadota</taxon>
        <taxon>Gammaproteobacteria</taxon>
        <taxon>Enterobacterales</taxon>
        <taxon>Enterobacteriaceae</taxon>
        <taxon>Buttiauxella</taxon>
    </lineage>
</organism>
<dbReference type="Proteomes" id="UP001246690">
    <property type="component" value="Chromosome"/>
</dbReference>